<comment type="caution">
    <text evidence="10">The sequence shown here is derived from an EMBL/GenBank/DDBJ whole genome shotgun (WGS) entry which is preliminary data.</text>
</comment>
<keyword evidence="7" id="KW-0148">Chlorophyll</keyword>
<evidence type="ECO:0000256" key="5">
    <source>
        <dbReference type="ARBA" id="ARBA00022531"/>
    </source>
</evidence>
<feature type="binding site" evidence="7">
    <location>
        <position position="264"/>
    </location>
    <ligand>
        <name>chlorophyll a</name>
        <dbReference type="ChEBI" id="CHEBI:58416"/>
        <label>1</label>
    </ligand>
</feature>
<feature type="binding site" evidence="7">
    <location>
        <position position="195"/>
    </location>
    <ligand>
        <name>chlorophyll a</name>
        <dbReference type="ChEBI" id="CHEBI:58416"/>
        <label>1</label>
    </ligand>
</feature>
<protein>
    <recommendedName>
        <fullName evidence="12">Plastid light harvesting protein</fullName>
    </recommendedName>
</protein>
<dbReference type="GO" id="GO:0009507">
    <property type="term" value="C:chloroplast"/>
    <property type="evidence" value="ECO:0007669"/>
    <property type="project" value="UniProtKB-SubCell"/>
</dbReference>
<dbReference type="SUPFAM" id="SSF103511">
    <property type="entry name" value="Chlorophyll a-b binding protein"/>
    <property type="match status" value="1"/>
</dbReference>
<evidence type="ECO:0000256" key="3">
    <source>
        <dbReference type="ARBA" id="ARBA00005933"/>
    </source>
</evidence>
<keyword evidence="7" id="KW-0157">Chromophore</keyword>
<evidence type="ECO:0000313" key="10">
    <source>
        <dbReference type="EMBL" id="CAH0370261.1"/>
    </source>
</evidence>
<feature type="signal peptide" evidence="9">
    <location>
        <begin position="1"/>
        <end position="16"/>
    </location>
</feature>
<keyword evidence="5" id="KW-0602">Photosynthesis</keyword>
<proteinExistence type="inferred from homology"/>
<evidence type="ECO:0000256" key="6">
    <source>
        <dbReference type="ARBA" id="ARBA00022640"/>
    </source>
</evidence>
<evidence type="ECO:0000256" key="7">
    <source>
        <dbReference type="PIRSR" id="PIRSR601344-1"/>
    </source>
</evidence>
<accession>A0A8J2SM32</accession>
<feature type="region of interest" description="Disordered" evidence="8">
    <location>
        <begin position="70"/>
        <end position="97"/>
    </location>
</feature>
<keyword evidence="6" id="KW-0934">Plastid</keyword>
<keyword evidence="9" id="KW-0732">Signal</keyword>
<dbReference type="Proteomes" id="UP000789595">
    <property type="component" value="Unassembled WGS sequence"/>
</dbReference>
<dbReference type="Pfam" id="PF00504">
    <property type="entry name" value="Chloroa_b-bind"/>
    <property type="match status" value="1"/>
</dbReference>
<feature type="binding site" description="axial binding residue" evidence="7">
    <location>
        <position position="162"/>
    </location>
    <ligand>
        <name>chlorophyll b</name>
        <dbReference type="ChEBI" id="CHEBI:61721"/>
        <label>1</label>
    </ligand>
    <ligandPart>
        <name>Mg</name>
        <dbReference type="ChEBI" id="CHEBI:25107"/>
    </ligandPart>
</feature>
<keyword evidence="11" id="KW-1185">Reference proteome</keyword>
<feature type="binding site" evidence="7">
    <location>
        <position position="157"/>
    </location>
    <ligand>
        <name>chlorophyll a</name>
        <dbReference type="ChEBI" id="CHEBI:58416"/>
        <label>1</label>
    </ligand>
</feature>
<reference evidence="10" key="1">
    <citation type="submission" date="2021-11" db="EMBL/GenBank/DDBJ databases">
        <authorList>
            <consortium name="Genoscope - CEA"/>
            <person name="William W."/>
        </authorList>
    </citation>
    <scope>NUCLEOTIDE SEQUENCE</scope>
</reference>
<dbReference type="InterPro" id="IPR022796">
    <property type="entry name" value="Chloroa_b-bind"/>
</dbReference>
<dbReference type="OrthoDB" id="423598at2759"/>
<keyword evidence="4" id="KW-0150">Chloroplast</keyword>
<evidence type="ECO:0000256" key="8">
    <source>
        <dbReference type="SAM" id="MobiDB-lite"/>
    </source>
</evidence>
<organism evidence="10 11">
    <name type="scientific">Pelagomonas calceolata</name>
    <dbReference type="NCBI Taxonomy" id="35677"/>
    <lineage>
        <taxon>Eukaryota</taxon>
        <taxon>Sar</taxon>
        <taxon>Stramenopiles</taxon>
        <taxon>Ochrophyta</taxon>
        <taxon>Pelagophyceae</taxon>
        <taxon>Pelagomonadales</taxon>
        <taxon>Pelagomonadaceae</taxon>
        <taxon>Pelagomonas</taxon>
    </lineage>
</organism>
<comment type="similarity">
    <text evidence="3">Belongs to the fucoxanthin chlorophyll protein family.</text>
</comment>
<feature type="binding site" evidence="7">
    <location>
        <position position="143"/>
    </location>
    <ligand>
        <name>chlorophyll a</name>
        <dbReference type="ChEBI" id="CHEBI:58416"/>
        <label>1</label>
    </ligand>
</feature>
<gene>
    <name evidence="10" type="ORF">PECAL_3P01370</name>
</gene>
<evidence type="ECO:0000256" key="4">
    <source>
        <dbReference type="ARBA" id="ARBA00022528"/>
    </source>
</evidence>
<feature type="binding site" evidence="7">
    <location>
        <position position="269"/>
    </location>
    <ligand>
        <name>chlorophyll a</name>
        <dbReference type="ChEBI" id="CHEBI:58416"/>
        <label>1</label>
    </ligand>
</feature>
<dbReference type="Gene3D" id="1.10.3460.10">
    <property type="entry name" value="Chlorophyll a/b binding protein domain"/>
    <property type="match status" value="1"/>
</dbReference>
<evidence type="ECO:0000256" key="1">
    <source>
        <dbReference type="ARBA" id="ARBA00004022"/>
    </source>
</evidence>
<feature type="binding site" evidence="7">
    <location>
        <position position="160"/>
    </location>
    <ligand>
        <name>chlorophyll b</name>
        <dbReference type="ChEBI" id="CHEBI:61721"/>
        <label>3</label>
    </ligand>
</feature>
<evidence type="ECO:0000313" key="11">
    <source>
        <dbReference type="Proteomes" id="UP000789595"/>
    </source>
</evidence>
<name>A0A8J2SM32_9STRA</name>
<dbReference type="EMBL" id="CAKKNE010000003">
    <property type="protein sequence ID" value="CAH0370261.1"/>
    <property type="molecule type" value="Genomic_DNA"/>
</dbReference>
<dbReference type="GO" id="GO:0016168">
    <property type="term" value="F:chlorophyll binding"/>
    <property type="evidence" value="ECO:0007669"/>
    <property type="project" value="UniProtKB-KW"/>
</dbReference>
<dbReference type="AlphaFoldDB" id="A0A8J2SM32"/>
<dbReference type="GO" id="GO:0009765">
    <property type="term" value="P:photosynthesis, light harvesting"/>
    <property type="evidence" value="ECO:0007669"/>
    <property type="project" value="InterPro"/>
</dbReference>
<feature type="chain" id="PRO_5035321689" description="Plastid light harvesting protein" evidence="9">
    <location>
        <begin position="17"/>
        <end position="298"/>
    </location>
</feature>
<evidence type="ECO:0000256" key="2">
    <source>
        <dbReference type="ARBA" id="ARBA00004229"/>
    </source>
</evidence>
<comment type="function">
    <text evidence="1">The light-harvesting complex (LHC) functions as a light receptor, it captures and delivers excitation energy to photosystems with which it is closely associated. Energy is transferred from the carotenoid and chlorophyll C (or B) to chlorophyll A and the photosynthetic reaction centers where it is used to synthesize ATP and reducing power.</text>
</comment>
<dbReference type="PANTHER" id="PTHR21649">
    <property type="entry name" value="CHLOROPHYLL A/B BINDING PROTEIN"/>
    <property type="match status" value="1"/>
</dbReference>
<dbReference type="InterPro" id="IPR001344">
    <property type="entry name" value="Chloro_AB-bd_pln"/>
</dbReference>
<evidence type="ECO:0008006" key="12">
    <source>
        <dbReference type="Google" id="ProtNLM"/>
    </source>
</evidence>
<evidence type="ECO:0000256" key="9">
    <source>
        <dbReference type="SAM" id="SignalP"/>
    </source>
</evidence>
<feature type="binding site" evidence="7">
    <location>
        <position position="281"/>
    </location>
    <ligand>
        <name>chlorophyll a</name>
        <dbReference type="ChEBI" id="CHEBI:58416"/>
        <label>1</label>
    </ligand>
</feature>
<comment type="subcellular location">
    <subcellularLocation>
        <location evidence="2">Plastid</location>
        <location evidence="2">Chloroplast</location>
    </subcellularLocation>
</comment>
<dbReference type="GO" id="GO:0016020">
    <property type="term" value="C:membrane"/>
    <property type="evidence" value="ECO:0007669"/>
    <property type="project" value="InterPro"/>
</dbReference>
<sequence length="298" mass="32363">MKLHLSLLALPAATRALIPTGSKPVPPPMRVATAELFESQEPLLDTLSKKRRRRRRAPAAVDLAGGLDALPARSSGEASSRRGRAQMQRRDDAPLTTMGRRARRLRFAGAAPLHGWVPDVAQFCYGLPGALAPMGDFDPLKLSKQTISTVRRYREAEVMHGRVAMVAFVGFLVGEHGAHQVLDVEPSLTHDALLLKTPGLLLGALATVVGVCEAYRAARGWVTPESPEQVWEMRDSYYPGDIGFDPLRLAPADASGFATMATRELQHGRLAMIAFMGLVAQEYQTHETVSDSLAKLLA</sequence>